<evidence type="ECO:0000313" key="2">
    <source>
        <dbReference type="Proteomes" id="UP001356170"/>
    </source>
</evidence>
<evidence type="ECO:0008006" key="3">
    <source>
        <dbReference type="Google" id="ProtNLM"/>
    </source>
</evidence>
<name>A0ABU7V119_9GAMM</name>
<accession>A0ABU7V119</accession>
<comment type="caution">
    <text evidence="1">The sequence shown here is derived from an EMBL/GenBank/DDBJ whole genome shotgun (WGS) entry which is preliminary data.</text>
</comment>
<proteinExistence type="predicted"/>
<organism evidence="1 2">
    <name type="scientific">Aquilutibacter rugosus</name>
    <dbReference type="NCBI Taxonomy" id="3115820"/>
    <lineage>
        <taxon>Bacteria</taxon>
        <taxon>Pseudomonadati</taxon>
        <taxon>Pseudomonadota</taxon>
        <taxon>Gammaproteobacteria</taxon>
        <taxon>Lysobacterales</taxon>
        <taxon>Lysobacteraceae</taxon>
        <taxon>Aquilutibacter</taxon>
    </lineage>
</organism>
<dbReference type="RefSeq" id="WP_331704255.1">
    <property type="nucleotide sequence ID" value="NZ_JAZHBO010000002.1"/>
</dbReference>
<dbReference type="EMBL" id="JAZHBO010000002">
    <property type="protein sequence ID" value="MEF2156464.1"/>
    <property type="molecule type" value="Genomic_DNA"/>
</dbReference>
<gene>
    <name evidence="1" type="ORF">V3390_09555</name>
</gene>
<keyword evidence="2" id="KW-1185">Reference proteome</keyword>
<dbReference type="Proteomes" id="UP001356170">
    <property type="component" value="Unassembled WGS sequence"/>
</dbReference>
<sequence>MNDDRGFVLPAVLMLLALASLLSLQTILSSRMLTKLTSAELAALSAGNQLRIGWLATADAVSFGDTGVAGICTNGLCGQNSGVSARYVTVNQSWSLGRDLGIDPDVRGLAEYLGEKSGERWWWITSVRRSETRTDRTVGWMRIDASGGRQYYGRRYED</sequence>
<reference evidence="1 2" key="1">
    <citation type="submission" date="2024-01" db="EMBL/GenBank/DDBJ databases">
        <title>Novel species of the genus Luteimonas isolated from rivers.</title>
        <authorList>
            <person name="Lu H."/>
        </authorList>
    </citation>
    <scope>NUCLEOTIDE SEQUENCE [LARGE SCALE GENOMIC DNA]</scope>
    <source>
        <strain evidence="1 2">FXH3W</strain>
    </source>
</reference>
<protein>
    <recommendedName>
        <fullName evidence="3">Type IV pilus assembly protein PilX</fullName>
    </recommendedName>
</protein>
<evidence type="ECO:0000313" key="1">
    <source>
        <dbReference type="EMBL" id="MEF2156464.1"/>
    </source>
</evidence>